<proteinExistence type="predicted"/>
<organism evidence="1 2">
    <name type="scientific">Candidatus Nitronereus thalassa</name>
    <dbReference type="NCBI Taxonomy" id="3020898"/>
    <lineage>
        <taxon>Bacteria</taxon>
        <taxon>Pseudomonadati</taxon>
        <taxon>Nitrospirota</taxon>
        <taxon>Nitrospiria</taxon>
        <taxon>Nitrospirales</taxon>
        <taxon>Nitrospiraceae</taxon>
        <taxon>Candidatus Nitronereus</taxon>
    </lineage>
</organism>
<dbReference type="Proteomes" id="UP001250932">
    <property type="component" value="Unassembled WGS sequence"/>
</dbReference>
<sequence>MICHRCNGFMVEELLSDMDGQSSRAQGYRCVNCGEVTDSVLLRHRQLKQLPKKVGRQPRRLEVIALGGSSC</sequence>
<gene>
    <name evidence="1" type="ORF">PPG34_05120</name>
</gene>
<comment type="caution">
    <text evidence="1">The sequence shown here is derived from an EMBL/GenBank/DDBJ whole genome shotgun (WGS) entry which is preliminary data.</text>
</comment>
<dbReference type="RefSeq" id="WP_313832070.1">
    <property type="nucleotide sequence ID" value="NZ_JAQOUE010000001.1"/>
</dbReference>
<evidence type="ECO:0000313" key="2">
    <source>
        <dbReference type="Proteomes" id="UP001250932"/>
    </source>
</evidence>
<accession>A0ABU3K5T5</accession>
<reference evidence="1 2" key="1">
    <citation type="journal article" date="2023" name="ISME J.">
        <title>Cultivation and genomic characterization of novel and ubiquitous marine nitrite-oxidizing bacteria from the Nitrospirales.</title>
        <authorList>
            <person name="Mueller A.J."/>
            <person name="Daebeler A."/>
            <person name="Herbold C.W."/>
            <person name="Kirkegaard R.H."/>
            <person name="Daims H."/>
        </authorList>
    </citation>
    <scope>NUCLEOTIDE SEQUENCE [LARGE SCALE GENOMIC DNA]</scope>
    <source>
        <strain evidence="1 2">EB</strain>
    </source>
</reference>
<evidence type="ECO:0000313" key="1">
    <source>
        <dbReference type="EMBL" id="MDT7041722.1"/>
    </source>
</evidence>
<dbReference type="EMBL" id="JAQOUE010000001">
    <property type="protein sequence ID" value="MDT7041722.1"/>
    <property type="molecule type" value="Genomic_DNA"/>
</dbReference>
<protein>
    <submittedName>
        <fullName evidence="1">Uncharacterized protein</fullName>
    </submittedName>
</protein>
<name>A0ABU3K5T5_9BACT</name>
<keyword evidence="2" id="KW-1185">Reference proteome</keyword>